<evidence type="ECO:0000256" key="10">
    <source>
        <dbReference type="SAM" id="Coils"/>
    </source>
</evidence>
<dbReference type="PROSITE" id="PS00690">
    <property type="entry name" value="DEAH_ATP_HELICASE"/>
    <property type="match status" value="1"/>
</dbReference>
<comment type="subcellular location">
    <subcellularLocation>
        <location evidence="1">Nucleus</location>
    </subcellularLocation>
</comment>
<comment type="caution">
    <text evidence="14">The sequence shown here is derived from an EMBL/GenBank/DDBJ whole genome shotgun (WGS) entry which is preliminary data.</text>
</comment>
<feature type="compositionally biased region" description="Basic and acidic residues" evidence="11">
    <location>
        <begin position="59"/>
        <end position="92"/>
    </location>
</feature>
<evidence type="ECO:0000256" key="3">
    <source>
        <dbReference type="ARBA" id="ARBA00022664"/>
    </source>
</evidence>
<dbReference type="EMBL" id="MU006111">
    <property type="protein sequence ID" value="KAF2835159.1"/>
    <property type="molecule type" value="Genomic_DNA"/>
</dbReference>
<organism evidence="14 15">
    <name type="scientific">Patellaria atrata CBS 101060</name>
    <dbReference type="NCBI Taxonomy" id="1346257"/>
    <lineage>
        <taxon>Eukaryota</taxon>
        <taxon>Fungi</taxon>
        <taxon>Dikarya</taxon>
        <taxon>Ascomycota</taxon>
        <taxon>Pezizomycotina</taxon>
        <taxon>Dothideomycetes</taxon>
        <taxon>Dothideomycetes incertae sedis</taxon>
        <taxon>Patellariales</taxon>
        <taxon>Patellariaceae</taxon>
        <taxon>Patellaria</taxon>
    </lineage>
</organism>
<evidence type="ECO:0000256" key="9">
    <source>
        <dbReference type="ARBA" id="ARBA00047984"/>
    </source>
</evidence>
<sequence length="950" mass="107027">MSTDHRSKSKKLRRRDNDDFDDRWGDEEDDGFEESVRSPKRARLDVRSPTPPDEDADTVDQRERMEFEKRLKDRDKKDSGRPNKREQAELKEPTASLADLRLRSRQEYLKKREAEQIALLRQQVAEEEEEARRSKEKLTSAELRDFKKNKELLRLALERQRVDEHTDGYQLPTDYIDESGKISRQKRHDALYQRYVDRDDQGRERYVTEAEEWEKRQTEMAKAQVTAPLSRADVNRDDYEFVFDDSQAVKFIADAPLPGARKNMTREQLLFEERVAEAEKKAASIEEVRKSLPMYQFRDQLLQAIADHQILVVVGETGSGKTTQIPQYLHEAGYTKRGIVACTQPRRVAAMSVAARVADEVGCHLGNEVGYSIRFEDKTNPEKTVIKYMTDGMLLRELMSEPDMGKYSAIMLDEAHERTVSTDILMALAKDVARARPDLRLIVSSATLDAQKMSAYLDNCPIFNIPGRTFPVEIMFTAAPEANYLAACVTTIFQIHISQPLKGPTGTSGDILVFMTGEDDITAAVENVQETARKLGSAIPELQVLPLYASLPSEEQAKVFTPTPAKVRRCIISSNIAETSVTLPSVNFVIDPGFAKENVYNPRTGMESLVVSPISRASANQRAGRAGRTGPGTCLRLYTRHAFYNEMEESTTPEILRAPLHSVLLTLKALGVNDLLDFDWQDPPHQDNVIAALSQLYAVAFLNHEGRLTQNGRKAAEIPVKPEAAATLLASAKYGCVDEVITILSMLGESGALFYRPKNQKLQADAARARFTVKEGGDMTTLLRVYQEWEESDYSYVWCRENFIQQKSLNRVRNVKEQLVKLCDRIEIAPSSCGASNVGPIMKAFAAGFFPNAARLQKGSSGEASYRTVKTGVSVAIHPSSVLYTDPPKWLLYYELVMTSKEFMRSVCPLEPAVLVEVAPHYHKMKDLEKLGMDRKMPKETGKSAVGSRL</sequence>
<evidence type="ECO:0000313" key="14">
    <source>
        <dbReference type="EMBL" id="KAF2835159.1"/>
    </source>
</evidence>
<evidence type="ECO:0000259" key="13">
    <source>
        <dbReference type="PROSITE" id="PS51194"/>
    </source>
</evidence>
<dbReference type="Pfam" id="PF21010">
    <property type="entry name" value="HA2_C"/>
    <property type="match status" value="1"/>
</dbReference>
<evidence type="ECO:0000259" key="12">
    <source>
        <dbReference type="PROSITE" id="PS51192"/>
    </source>
</evidence>
<reference evidence="14" key="1">
    <citation type="journal article" date="2020" name="Stud. Mycol.">
        <title>101 Dothideomycetes genomes: a test case for predicting lifestyles and emergence of pathogens.</title>
        <authorList>
            <person name="Haridas S."/>
            <person name="Albert R."/>
            <person name="Binder M."/>
            <person name="Bloem J."/>
            <person name="Labutti K."/>
            <person name="Salamov A."/>
            <person name="Andreopoulos B."/>
            <person name="Baker S."/>
            <person name="Barry K."/>
            <person name="Bills G."/>
            <person name="Bluhm B."/>
            <person name="Cannon C."/>
            <person name="Castanera R."/>
            <person name="Culley D."/>
            <person name="Daum C."/>
            <person name="Ezra D."/>
            <person name="Gonzalez J."/>
            <person name="Henrissat B."/>
            <person name="Kuo A."/>
            <person name="Liang C."/>
            <person name="Lipzen A."/>
            <person name="Lutzoni F."/>
            <person name="Magnuson J."/>
            <person name="Mondo S."/>
            <person name="Nolan M."/>
            <person name="Ohm R."/>
            <person name="Pangilinan J."/>
            <person name="Park H.-J."/>
            <person name="Ramirez L."/>
            <person name="Alfaro M."/>
            <person name="Sun H."/>
            <person name="Tritt A."/>
            <person name="Yoshinaga Y."/>
            <person name="Zwiers L.-H."/>
            <person name="Turgeon B."/>
            <person name="Goodwin S."/>
            <person name="Spatafora J."/>
            <person name="Crous P."/>
            <person name="Grigoriev I."/>
        </authorList>
    </citation>
    <scope>NUCLEOTIDE SEQUENCE</scope>
    <source>
        <strain evidence="14">CBS 101060</strain>
    </source>
</reference>
<dbReference type="OrthoDB" id="10253254at2759"/>
<feature type="compositionally biased region" description="Acidic residues" evidence="11">
    <location>
        <begin position="18"/>
        <end position="33"/>
    </location>
</feature>
<proteinExistence type="predicted"/>
<feature type="domain" description="Helicase ATP-binding" evidence="12">
    <location>
        <begin position="302"/>
        <end position="466"/>
    </location>
</feature>
<dbReference type="GO" id="GO:0071006">
    <property type="term" value="C:U2-type catalytic step 1 spliceosome"/>
    <property type="evidence" value="ECO:0007669"/>
    <property type="project" value="UniProtKB-ARBA"/>
</dbReference>
<dbReference type="InterPro" id="IPR011545">
    <property type="entry name" value="DEAD/DEAH_box_helicase_dom"/>
</dbReference>
<evidence type="ECO:0000256" key="6">
    <source>
        <dbReference type="ARBA" id="ARBA00022840"/>
    </source>
</evidence>
<evidence type="ECO:0000256" key="11">
    <source>
        <dbReference type="SAM" id="MobiDB-lite"/>
    </source>
</evidence>
<keyword evidence="7" id="KW-0508">mRNA splicing</keyword>
<evidence type="ECO:0000256" key="2">
    <source>
        <dbReference type="ARBA" id="ARBA00012552"/>
    </source>
</evidence>
<keyword evidence="8" id="KW-0539">Nucleus</keyword>
<dbReference type="AlphaFoldDB" id="A0A9P4S335"/>
<evidence type="ECO:0000256" key="4">
    <source>
        <dbReference type="ARBA" id="ARBA00022741"/>
    </source>
</evidence>
<dbReference type="EC" id="3.6.4.13" evidence="2"/>
<dbReference type="InterPro" id="IPR007502">
    <property type="entry name" value="Helicase-assoc_dom"/>
</dbReference>
<protein>
    <recommendedName>
        <fullName evidence="2">RNA helicase</fullName>
        <ecNumber evidence="2">3.6.4.13</ecNumber>
    </recommendedName>
</protein>
<dbReference type="GO" id="GO:0006397">
    <property type="term" value="P:mRNA processing"/>
    <property type="evidence" value="ECO:0007669"/>
    <property type="project" value="UniProtKB-KW"/>
</dbReference>
<dbReference type="GO" id="GO:0005524">
    <property type="term" value="F:ATP binding"/>
    <property type="evidence" value="ECO:0007669"/>
    <property type="project" value="UniProtKB-KW"/>
</dbReference>
<dbReference type="SMART" id="SM00487">
    <property type="entry name" value="DEXDc"/>
    <property type="match status" value="1"/>
</dbReference>
<evidence type="ECO:0000256" key="8">
    <source>
        <dbReference type="ARBA" id="ARBA00023242"/>
    </source>
</evidence>
<evidence type="ECO:0000256" key="5">
    <source>
        <dbReference type="ARBA" id="ARBA00022801"/>
    </source>
</evidence>
<dbReference type="CDD" id="cd18791">
    <property type="entry name" value="SF2_C_RHA"/>
    <property type="match status" value="1"/>
</dbReference>
<dbReference type="InterPro" id="IPR014001">
    <property type="entry name" value="Helicase_ATP-bd"/>
</dbReference>
<dbReference type="SMART" id="SM00490">
    <property type="entry name" value="HELICc"/>
    <property type="match status" value="1"/>
</dbReference>
<dbReference type="InterPro" id="IPR011709">
    <property type="entry name" value="DEAD-box_helicase_OB_fold"/>
</dbReference>
<dbReference type="PANTHER" id="PTHR18934">
    <property type="entry name" value="ATP-DEPENDENT RNA HELICASE"/>
    <property type="match status" value="1"/>
</dbReference>
<dbReference type="FunFam" id="3.40.50.300:FF:000007">
    <property type="entry name" value="Pre-mRNA-splicing factor ATP-dependent RNA helicase"/>
    <property type="match status" value="1"/>
</dbReference>
<feature type="region of interest" description="Disordered" evidence="11">
    <location>
        <begin position="1"/>
        <end position="100"/>
    </location>
</feature>
<keyword evidence="4" id="KW-0547">Nucleotide-binding</keyword>
<dbReference type="FunFam" id="3.40.50.300:FF:000726">
    <property type="entry name" value="Pre-mRNA-splicing factor ATP-dependent RNA helicase"/>
    <property type="match status" value="1"/>
</dbReference>
<name>A0A9P4S335_9PEZI</name>
<gene>
    <name evidence="14" type="ORF">M501DRAFT_999456</name>
</gene>
<dbReference type="PANTHER" id="PTHR18934:SF83">
    <property type="entry name" value="PRE-MRNA-SPLICING FACTOR ATP-DEPENDENT RNA HELICASE DHX16"/>
    <property type="match status" value="1"/>
</dbReference>
<keyword evidence="3" id="KW-0507">mRNA processing</keyword>
<dbReference type="PROSITE" id="PS51194">
    <property type="entry name" value="HELICASE_CTER"/>
    <property type="match status" value="1"/>
</dbReference>
<dbReference type="GO" id="GO:0003724">
    <property type="term" value="F:RNA helicase activity"/>
    <property type="evidence" value="ECO:0007669"/>
    <property type="project" value="UniProtKB-EC"/>
</dbReference>
<evidence type="ECO:0000256" key="1">
    <source>
        <dbReference type="ARBA" id="ARBA00004123"/>
    </source>
</evidence>
<keyword evidence="6" id="KW-0067">ATP-binding</keyword>
<comment type="catalytic activity">
    <reaction evidence="9">
        <text>ATP + H2O = ADP + phosphate + H(+)</text>
        <dbReference type="Rhea" id="RHEA:13065"/>
        <dbReference type="ChEBI" id="CHEBI:15377"/>
        <dbReference type="ChEBI" id="CHEBI:15378"/>
        <dbReference type="ChEBI" id="CHEBI:30616"/>
        <dbReference type="ChEBI" id="CHEBI:43474"/>
        <dbReference type="ChEBI" id="CHEBI:456216"/>
        <dbReference type="EC" id="3.6.4.13"/>
    </reaction>
</comment>
<dbReference type="GO" id="GO:0071013">
    <property type="term" value="C:catalytic step 2 spliceosome"/>
    <property type="evidence" value="ECO:0007669"/>
    <property type="project" value="TreeGrafter"/>
</dbReference>
<dbReference type="Pfam" id="PF00270">
    <property type="entry name" value="DEAD"/>
    <property type="match status" value="1"/>
</dbReference>
<dbReference type="Gene3D" id="3.40.50.300">
    <property type="entry name" value="P-loop containing nucleotide triphosphate hydrolases"/>
    <property type="match status" value="2"/>
</dbReference>
<dbReference type="GO" id="GO:0016787">
    <property type="term" value="F:hydrolase activity"/>
    <property type="evidence" value="ECO:0007669"/>
    <property type="project" value="UniProtKB-KW"/>
</dbReference>
<dbReference type="SMART" id="SM00847">
    <property type="entry name" value="HA2"/>
    <property type="match status" value="1"/>
</dbReference>
<dbReference type="GO" id="GO:0008380">
    <property type="term" value="P:RNA splicing"/>
    <property type="evidence" value="ECO:0007669"/>
    <property type="project" value="UniProtKB-KW"/>
</dbReference>
<keyword evidence="10" id="KW-0175">Coiled coil</keyword>
<dbReference type="PROSITE" id="PS51192">
    <property type="entry name" value="HELICASE_ATP_BIND_1"/>
    <property type="match status" value="1"/>
</dbReference>
<dbReference type="Pfam" id="PF07717">
    <property type="entry name" value="OB_NTP_bind"/>
    <property type="match status" value="1"/>
</dbReference>
<keyword evidence="5 14" id="KW-0378">Hydrolase</keyword>
<dbReference type="InterPro" id="IPR002464">
    <property type="entry name" value="DNA/RNA_helicase_DEAH_CS"/>
</dbReference>
<evidence type="ECO:0000313" key="15">
    <source>
        <dbReference type="Proteomes" id="UP000799429"/>
    </source>
</evidence>
<feature type="compositionally biased region" description="Basic and acidic residues" evidence="11">
    <location>
        <begin position="34"/>
        <end position="46"/>
    </location>
</feature>
<feature type="domain" description="Helicase C-terminal" evidence="13">
    <location>
        <begin position="496"/>
        <end position="671"/>
    </location>
</feature>
<dbReference type="Gene3D" id="1.20.120.1080">
    <property type="match status" value="1"/>
</dbReference>
<accession>A0A9P4S335</accession>
<dbReference type="Pfam" id="PF00271">
    <property type="entry name" value="Helicase_C"/>
    <property type="match status" value="1"/>
</dbReference>
<dbReference type="SUPFAM" id="SSF52540">
    <property type="entry name" value="P-loop containing nucleoside triphosphate hydrolases"/>
    <property type="match status" value="1"/>
</dbReference>
<dbReference type="InterPro" id="IPR001650">
    <property type="entry name" value="Helicase_C-like"/>
</dbReference>
<keyword evidence="15" id="KW-1185">Reference proteome</keyword>
<feature type="coiled-coil region" evidence="10">
    <location>
        <begin position="110"/>
        <end position="144"/>
    </location>
</feature>
<dbReference type="Proteomes" id="UP000799429">
    <property type="component" value="Unassembled WGS sequence"/>
</dbReference>
<dbReference type="GO" id="GO:0003723">
    <property type="term" value="F:RNA binding"/>
    <property type="evidence" value="ECO:0007669"/>
    <property type="project" value="TreeGrafter"/>
</dbReference>
<evidence type="ECO:0000256" key="7">
    <source>
        <dbReference type="ARBA" id="ARBA00023187"/>
    </source>
</evidence>
<dbReference type="InterPro" id="IPR027417">
    <property type="entry name" value="P-loop_NTPase"/>
</dbReference>